<dbReference type="Pfam" id="PF00069">
    <property type="entry name" value="Pkinase"/>
    <property type="match status" value="1"/>
</dbReference>
<dbReference type="PANTHER" id="PTHR24348">
    <property type="entry name" value="SERINE/THREONINE-PROTEIN KINASE UNC-51-RELATED"/>
    <property type="match status" value="1"/>
</dbReference>
<gene>
    <name evidence="9" type="ORF">P171DRAFT_490566</name>
</gene>
<organism evidence="9 10">
    <name type="scientific">Karstenula rhodostoma CBS 690.94</name>
    <dbReference type="NCBI Taxonomy" id="1392251"/>
    <lineage>
        <taxon>Eukaryota</taxon>
        <taxon>Fungi</taxon>
        <taxon>Dikarya</taxon>
        <taxon>Ascomycota</taxon>
        <taxon>Pezizomycotina</taxon>
        <taxon>Dothideomycetes</taxon>
        <taxon>Pleosporomycetidae</taxon>
        <taxon>Pleosporales</taxon>
        <taxon>Massarineae</taxon>
        <taxon>Didymosphaeriaceae</taxon>
        <taxon>Karstenula</taxon>
    </lineage>
</organism>
<evidence type="ECO:0000256" key="5">
    <source>
        <dbReference type="ARBA" id="ARBA00030237"/>
    </source>
</evidence>
<evidence type="ECO:0000313" key="10">
    <source>
        <dbReference type="Proteomes" id="UP000799764"/>
    </source>
</evidence>
<evidence type="ECO:0000256" key="3">
    <source>
        <dbReference type="ARBA" id="ARBA00022840"/>
    </source>
</evidence>
<dbReference type="Proteomes" id="UP000799764">
    <property type="component" value="Unassembled WGS sequence"/>
</dbReference>
<dbReference type="PROSITE" id="PS00107">
    <property type="entry name" value="PROTEIN_KINASE_ATP"/>
    <property type="match status" value="1"/>
</dbReference>
<comment type="subcellular location">
    <subcellularLocation>
        <location evidence="1">Preautophagosomal structure membrane</location>
        <topology evidence="1">Peripheral membrane protein</topology>
    </subcellularLocation>
</comment>
<evidence type="ECO:0000313" key="9">
    <source>
        <dbReference type="EMBL" id="KAF2439130.1"/>
    </source>
</evidence>
<evidence type="ECO:0000256" key="1">
    <source>
        <dbReference type="ARBA" id="ARBA00004623"/>
    </source>
</evidence>
<feature type="region of interest" description="Disordered" evidence="7">
    <location>
        <begin position="570"/>
        <end position="593"/>
    </location>
</feature>
<name>A0A9P4U6J3_9PLEO</name>
<sequence>MSFIAPQDDIDLSRYFLILGNFRNLPNVTELSENFRFKFEMPEGTQPRRWPKAVTNTNHGPILALAFHRHGFNPGRWTIGSSKLVEVCDVQIAERNDESGISRQHLQIDFNLETKCPRLTVLTDRNAVKVTIHEESVDRDLILRQNHDVDFENLTPVTVNFGLSSFQAWRPILTKSEQRSFLGHIEAHCRAYMDALPRYCPRTALQGPETLHLRHGRDDKVYKKLEHMDLGSGKTGSVFQVMELKTKQIFAAKEPCYDQNDTSAQRHKIYNRLQSEYLRLSELSHPHIVRVVDLLVAPVQTQPPWLIMEYIESSLDGLISSLTIAQKLSIVPQLMSAVAFMHGKEYVHRDIKPANILVQFQTHQPIVKLADLGDLEMRLDRVKMYRGTVCYMAPEYWHSELECGKEVDMWAMGLVLLRLFSTWQPAKDSFWVHHPGYGLHLDSSYSEWISEVLESHMAEVVPELMQPLLRGLICECPAERWDASAADGWAKHPRFDEATVAYHQQYTGDTTIMRGQKRKPDTPNRDVTEILRQCVAIEDCGLADTFRAESEAPTISDTASESDTATYTYTSNRAESEAPTIPDTASESDTATEELTIPDTACESDTVTYTSSRAESEALTIPDTASGSDTATCTYPSNRAESEAPTIPDTASESDTATPCRVVEASTLVNIDVECETATPA</sequence>
<keyword evidence="4" id="KW-0072">Autophagy</keyword>
<dbReference type="SUPFAM" id="SSF56112">
    <property type="entry name" value="Protein kinase-like (PK-like)"/>
    <property type="match status" value="1"/>
</dbReference>
<dbReference type="Gene3D" id="1.10.510.10">
    <property type="entry name" value="Transferase(Phosphotransferase) domain 1"/>
    <property type="match status" value="1"/>
</dbReference>
<dbReference type="GO" id="GO:0010506">
    <property type="term" value="P:regulation of autophagy"/>
    <property type="evidence" value="ECO:0007669"/>
    <property type="project" value="InterPro"/>
</dbReference>
<dbReference type="GO" id="GO:0005524">
    <property type="term" value="F:ATP binding"/>
    <property type="evidence" value="ECO:0007669"/>
    <property type="project" value="UniProtKB-UniRule"/>
</dbReference>
<accession>A0A9P4U6J3</accession>
<dbReference type="PROSITE" id="PS50011">
    <property type="entry name" value="PROTEIN_KINASE_DOM"/>
    <property type="match status" value="1"/>
</dbReference>
<keyword evidence="10" id="KW-1185">Reference proteome</keyword>
<comment type="caution">
    <text evidence="9">The sequence shown here is derived from an EMBL/GenBank/DDBJ whole genome shotgun (WGS) entry which is preliminary data.</text>
</comment>
<reference evidence="9" key="1">
    <citation type="journal article" date="2020" name="Stud. Mycol.">
        <title>101 Dothideomycetes genomes: a test case for predicting lifestyles and emergence of pathogens.</title>
        <authorList>
            <person name="Haridas S."/>
            <person name="Albert R."/>
            <person name="Binder M."/>
            <person name="Bloem J."/>
            <person name="Labutti K."/>
            <person name="Salamov A."/>
            <person name="Andreopoulos B."/>
            <person name="Baker S."/>
            <person name="Barry K."/>
            <person name="Bills G."/>
            <person name="Bluhm B."/>
            <person name="Cannon C."/>
            <person name="Castanera R."/>
            <person name="Culley D."/>
            <person name="Daum C."/>
            <person name="Ezra D."/>
            <person name="Gonzalez J."/>
            <person name="Henrissat B."/>
            <person name="Kuo A."/>
            <person name="Liang C."/>
            <person name="Lipzen A."/>
            <person name="Lutzoni F."/>
            <person name="Magnuson J."/>
            <person name="Mondo S."/>
            <person name="Nolan M."/>
            <person name="Ohm R."/>
            <person name="Pangilinan J."/>
            <person name="Park H.-J."/>
            <person name="Ramirez L."/>
            <person name="Alfaro M."/>
            <person name="Sun H."/>
            <person name="Tritt A."/>
            <person name="Yoshinaga Y."/>
            <person name="Zwiers L.-H."/>
            <person name="Turgeon B."/>
            <person name="Goodwin S."/>
            <person name="Spatafora J."/>
            <person name="Crous P."/>
            <person name="Grigoriev I."/>
        </authorList>
    </citation>
    <scope>NUCLEOTIDE SEQUENCE</scope>
    <source>
        <strain evidence="9">CBS 690.94</strain>
    </source>
</reference>
<dbReference type="Gene3D" id="3.30.200.20">
    <property type="entry name" value="Phosphorylase Kinase, domain 1"/>
    <property type="match status" value="1"/>
</dbReference>
<keyword evidence="3 6" id="KW-0067">ATP-binding</keyword>
<evidence type="ECO:0000256" key="7">
    <source>
        <dbReference type="SAM" id="MobiDB-lite"/>
    </source>
</evidence>
<dbReference type="CDD" id="cd00180">
    <property type="entry name" value="PKc"/>
    <property type="match status" value="1"/>
</dbReference>
<dbReference type="SMART" id="SM00220">
    <property type="entry name" value="S_TKc"/>
    <property type="match status" value="1"/>
</dbReference>
<proteinExistence type="predicted"/>
<keyword evidence="2 6" id="KW-0547">Nucleotide-binding</keyword>
<dbReference type="OrthoDB" id="10252171at2759"/>
<dbReference type="GO" id="GO:0034045">
    <property type="term" value="C:phagophore assembly site membrane"/>
    <property type="evidence" value="ECO:0007669"/>
    <property type="project" value="UniProtKB-SubCell"/>
</dbReference>
<dbReference type="PANTHER" id="PTHR24348:SF68">
    <property type="entry name" value="SERINE_THREONINE-PROTEIN KINASE ATG1C"/>
    <property type="match status" value="1"/>
</dbReference>
<dbReference type="InterPro" id="IPR008271">
    <property type="entry name" value="Ser/Thr_kinase_AS"/>
</dbReference>
<dbReference type="InterPro" id="IPR000719">
    <property type="entry name" value="Prot_kinase_dom"/>
</dbReference>
<dbReference type="InterPro" id="IPR045269">
    <property type="entry name" value="Atg1-like"/>
</dbReference>
<keyword evidence="9" id="KW-0418">Kinase</keyword>
<dbReference type="EMBL" id="MU001510">
    <property type="protein sequence ID" value="KAF2439130.1"/>
    <property type="molecule type" value="Genomic_DNA"/>
</dbReference>
<keyword evidence="9" id="KW-0808">Transferase</keyword>
<evidence type="ECO:0000256" key="6">
    <source>
        <dbReference type="PROSITE-ProRule" id="PRU10141"/>
    </source>
</evidence>
<evidence type="ECO:0000259" key="8">
    <source>
        <dbReference type="PROSITE" id="PS50011"/>
    </source>
</evidence>
<dbReference type="InterPro" id="IPR017441">
    <property type="entry name" value="Protein_kinase_ATP_BS"/>
</dbReference>
<dbReference type="AlphaFoldDB" id="A0A9P4U6J3"/>
<feature type="binding site" evidence="6">
    <location>
        <position position="253"/>
    </location>
    <ligand>
        <name>ATP</name>
        <dbReference type="ChEBI" id="CHEBI:30616"/>
    </ligand>
</feature>
<dbReference type="GO" id="GO:0006914">
    <property type="term" value="P:autophagy"/>
    <property type="evidence" value="ECO:0007669"/>
    <property type="project" value="UniProtKB-KW"/>
</dbReference>
<evidence type="ECO:0000256" key="2">
    <source>
        <dbReference type="ARBA" id="ARBA00022741"/>
    </source>
</evidence>
<dbReference type="InterPro" id="IPR011009">
    <property type="entry name" value="Kinase-like_dom_sf"/>
</dbReference>
<evidence type="ECO:0000256" key="4">
    <source>
        <dbReference type="ARBA" id="ARBA00023006"/>
    </source>
</evidence>
<dbReference type="PROSITE" id="PS00108">
    <property type="entry name" value="PROTEIN_KINASE_ST"/>
    <property type="match status" value="1"/>
</dbReference>
<feature type="compositionally biased region" description="Polar residues" evidence="7">
    <location>
        <begin position="623"/>
        <end position="639"/>
    </location>
</feature>
<feature type="region of interest" description="Disordered" evidence="7">
    <location>
        <begin position="610"/>
        <end position="658"/>
    </location>
</feature>
<protein>
    <recommendedName>
        <fullName evidence="5">Autophagy-related protein 1</fullName>
    </recommendedName>
</protein>
<feature type="domain" description="Protein kinase" evidence="8">
    <location>
        <begin position="224"/>
        <end position="495"/>
    </location>
</feature>
<dbReference type="GO" id="GO:0004674">
    <property type="term" value="F:protein serine/threonine kinase activity"/>
    <property type="evidence" value="ECO:0007669"/>
    <property type="project" value="InterPro"/>
</dbReference>